<evidence type="ECO:0000259" key="1">
    <source>
        <dbReference type="Pfam" id="PF13333"/>
    </source>
</evidence>
<organism evidence="2 3">
    <name type="scientific">Tissierella pigra</name>
    <dbReference type="NCBI Taxonomy" id="2607614"/>
    <lineage>
        <taxon>Bacteria</taxon>
        <taxon>Bacillati</taxon>
        <taxon>Bacillota</taxon>
        <taxon>Tissierellia</taxon>
        <taxon>Tissierellales</taxon>
        <taxon>Tissierellaceae</taxon>
        <taxon>Tissierella</taxon>
    </lineage>
</organism>
<protein>
    <submittedName>
        <fullName evidence="2">IS3 family transposase</fullName>
    </submittedName>
</protein>
<dbReference type="AlphaFoldDB" id="A0A6N7XQ23"/>
<dbReference type="Proteomes" id="UP000469523">
    <property type="component" value="Unassembled WGS sequence"/>
</dbReference>
<evidence type="ECO:0000313" key="2">
    <source>
        <dbReference type="EMBL" id="MSU02902.1"/>
    </source>
</evidence>
<evidence type="ECO:0000313" key="3">
    <source>
        <dbReference type="Proteomes" id="UP000469523"/>
    </source>
</evidence>
<name>A0A6N7XQ23_9FIRM</name>
<dbReference type="EMBL" id="VUNQ01000047">
    <property type="protein sequence ID" value="MSU02902.1"/>
    <property type="molecule type" value="Genomic_DNA"/>
</dbReference>
<accession>A0A6N7XQ23</accession>
<dbReference type="InterPro" id="IPR001584">
    <property type="entry name" value="Integrase_cat-core"/>
</dbReference>
<keyword evidence="3" id="KW-1185">Reference proteome</keyword>
<gene>
    <name evidence="2" type="ORF">FYJ83_15675</name>
</gene>
<dbReference type="RefSeq" id="WP_154442176.1">
    <property type="nucleotide sequence ID" value="NZ_JAHLPJ010000001.1"/>
</dbReference>
<proteinExistence type="predicted"/>
<feature type="domain" description="Integrase catalytic" evidence="1">
    <location>
        <begin position="1"/>
        <end position="44"/>
    </location>
</feature>
<dbReference type="GO" id="GO:0015074">
    <property type="term" value="P:DNA integration"/>
    <property type="evidence" value="ECO:0007669"/>
    <property type="project" value="InterPro"/>
</dbReference>
<sequence length="49" mass="6078">MRYGKKFKTLEEFRDKIVEYIKSYNEKRFQKKLRCMAPLEYRNHASTCV</sequence>
<dbReference type="Pfam" id="PF13333">
    <property type="entry name" value="rve_2"/>
    <property type="match status" value="1"/>
</dbReference>
<reference evidence="2 3" key="1">
    <citation type="submission" date="2019-09" db="EMBL/GenBank/DDBJ databases">
        <title>In-depth cultivation of the pig gut microbiome towards novel bacterial diversity and tailored functional studies.</title>
        <authorList>
            <person name="Wylensek D."/>
            <person name="Hitch T.C.A."/>
            <person name="Clavel T."/>
        </authorList>
    </citation>
    <scope>NUCLEOTIDE SEQUENCE [LARGE SCALE GENOMIC DNA]</scope>
    <source>
        <strain evidence="2 3">WCA3-693-APC-4?</strain>
    </source>
</reference>
<comment type="caution">
    <text evidence="2">The sequence shown here is derived from an EMBL/GenBank/DDBJ whole genome shotgun (WGS) entry which is preliminary data.</text>
</comment>